<evidence type="ECO:0000256" key="7">
    <source>
        <dbReference type="ARBA" id="ARBA00023186"/>
    </source>
</evidence>
<keyword evidence="5" id="KW-0496">Mitochondrion</keyword>
<dbReference type="SUPFAM" id="SSF47072">
    <property type="entry name" value="Cysteine alpha-hairpin motif"/>
    <property type="match status" value="1"/>
</dbReference>
<dbReference type="OrthoDB" id="1915887at2759"/>
<dbReference type="GO" id="GO:0005758">
    <property type="term" value="C:mitochondrial intermembrane space"/>
    <property type="evidence" value="ECO:0007669"/>
    <property type="project" value="UniProtKB-SubCell"/>
</dbReference>
<dbReference type="PANTHER" id="PTHR16719:SF0">
    <property type="entry name" value="CYTOCHROME C OXIDASE COPPER CHAPERONE"/>
    <property type="match status" value="1"/>
</dbReference>
<evidence type="ECO:0000313" key="11">
    <source>
        <dbReference type="Proteomes" id="UP000677054"/>
    </source>
</evidence>
<evidence type="ECO:0000313" key="10">
    <source>
        <dbReference type="EMBL" id="CAD7242736.1"/>
    </source>
</evidence>
<keyword evidence="6" id="KW-1015">Disulfide bond</keyword>
<evidence type="ECO:0000256" key="3">
    <source>
        <dbReference type="ARBA" id="ARBA00022723"/>
    </source>
</evidence>
<evidence type="ECO:0000256" key="8">
    <source>
        <dbReference type="PIRSR" id="PIRSR607745-1"/>
    </source>
</evidence>
<dbReference type="EMBL" id="LR899828">
    <property type="protein sequence ID" value="CAD7242736.1"/>
    <property type="molecule type" value="Genomic_DNA"/>
</dbReference>
<dbReference type="Gene3D" id="1.10.287.1130">
    <property type="entry name" value="CytochromE C oxidase copper chaperone"/>
    <property type="match status" value="1"/>
</dbReference>
<name>A0A7R8X2C9_9CRUS</name>
<feature type="region of interest" description="Disordered" evidence="9">
    <location>
        <begin position="1"/>
        <end position="27"/>
    </location>
</feature>
<protein>
    <recommendedName>
        <fullName evidence="12">Cytochrome c oxidase copper chaperone</fullName>
    </recommendedName>
</protein>
<proteinExistence type="inferred from homology"/>
<sequence length="70" mass="7502">MGGAKSKESIDGGEAMKAGSTPEGKPLKPCCACPETRRARDECIVQNGEEACTELIQAHKECMKKMGFNL</sequence>
<feature type="compositionally biased region" description="Basic and acidic residues" evidence="9">
    <location>
        <begin position="1"/>
        <end position="10"/>
    </location>
</feature>
<dbReference type="Pfam" id="PF05051">
    <property type="entry name" value="COX17"/>
    <property type="match status" value="1"/>
</dbReference>
<dbReference type="GO" id="GO:0005507">
    <property type="term" value="F:copper ion binding"/>
    <property type="evidence" value="ECO:0007669"/>
    <property type="project" value="InterPro"/>
</dbReference>
<evidence type="ECO:0000256" key="5">
    <source>
        <dbReference type="ARBA" id="ARBA00023128"/>
    </source>
</evidence>
<dbReference type="Proteomes" id="UP000677054">
    <property type="component" value="Unassembled WGS sequence"/>
</dbReference>
<comment type="similarity">
    <text evidence="2">Belongs to the COX17 family.</text>
</comment>
<comment type="subcellular location">
    <subcellularLocation>
        <location evidence="1">Mitochondrion intermembrane space</location>
    </subcellularLocation>
</comment>
<evidence type="ECO:0000256" key="4">
    <source>
        <dbReference type="ARBA" id="ARBA00023008"/>
    </source>
</evidence>
<dbReference type="GO" id="GO:0033617">
    <property type="term" value="P:mitochondrial respiratory chain complex IV assembly"/>
    <property type="evidence" value="ECO:0007669"/>
    <property type="project" value="TreeGrafter"/>
</dbReference>
<dbReference type="PROSITE" id="PS51808">
    <property type="entry name" value="CHCH"/>
    <property type="match status" value="1"/>
</dbReference>
<keyword evidence="4 8" id="KW-0186">Copper</keyword>
<feature type="binding site" evidence="8">
    <location>
        <position position="30"/>
    </location>
    <ligand>
        <name>Cu cation</name>
        <dbReference type="ChEBI" id="CHEBI:23378"/>
    </ligand>
</feature>
<accession>A0A7R8X2C9</accession>
<organism evidence="10">
    <name type="scientific">Darwinula stevensoni</name>
    <dbReference type="NCBI Taxonomy" id="69355"/>
    <lineage>
        <taxon>Eukaryota</taxon>
        <taxon>Metazoa</taxon>
        <taxon>Ecdysozoa</taxon>
        <taxon>Arthropoda</taxon>
        <taxon>Crustacea</taxon>
        <taxon>Oligostraca</taxon>
        <taxon>Ostracoda</taxon>
        <taxon>Podocopa</taxon>
        <taxon>Podocopida</taxon>
        <taxon>Darwinulocopina</taxon>
        <taxon>Darwinuloidea</taxon>
        <taxon>Darwinulidae</taxon>
        <taxon>Darwinula</taxon>
    </lineage>
</organism>
<gene>
    <name evidence="10" type="ORF">DSTB1V02_LOCUS2688</name>
</gene>
<evidence type="ECO:0008006" key="12">
    <source>
        <dbReference type="Google" id="ProtNLM"/>
    </source>
</evidence>
<dbReference type="GO" id="GO:0016531">
    <property type="term" value="F:copper chaperone activity"/>
    <property type="evidence" value="ECO:0007669"/>
    <property type="project" value="InterPro"/>
</dbReference>
<dbReference type="EMBL" id="CAJPEV010000311">
    <property type="protein sequence ID" value="CAG0883807.1"/>
    <property type="molecule type" value="Genomic_DNA"/>
</dbReference>
<evidence type="ECO:0000256" key="1">
    <source>
        <dbReference type="ARBA" id="ARBA00004569"/>
    </source>
</evidence>
<keyword evidence="7" id="KW-0143">Chaperone</keyword>
<keyword evidence="3 8" id="KW-0479">Metal-binding</keyword>
<evidence type="ECO:0000256" key="2">
    <source>
        <dbReference type="ARBA" id="ARBA00009241"/>
    </source>
</evidence>
<dbReference type="InterPro" id="IPR007745">
    <property type="entry name" value="Cyt_c_oxidase_Cu-chaperone"/>
</dbReference>
<feature type="binding site" evidence="8">
    <location>
        <position position="31"/>
    </location>
    <ligand>
        <name>Cu cation</name>
        <dbReference type="ChEBI" id="CHEBI:23378"/>
    </ligand>
</feature>
<dbReference type="PANTHER" id="PTHR16719">
    <property type="entry name" value="CYTOCHROME C OXIDASE COPPER CHAPERONE"/>
    <property type="match status" value="1"/>
</dbReference>
<reference evidence="10" key="1">
    <citation type="submission" date="2020-11" db="EMBL/GenBank/DDBJ databases">
        <authorList>
            <person name="Tran Van P."/>
        </authorList>
    </citation>
    <scope>NUCLEOTIDE SEQUENCE</scope>
</reference>
<dbReference type="AlphaFoldDB" id="A0A7R8X2C9"/>
<evidence type="ECO:0000256" key="6">
    <source>
        <dbReference type="ARBA" id="ARBA00023157"/>
    </source>
</evidence>
<dbReference type="InterPro" id="IPR009069">
    <property type="entry name" value="Cys_alpha_HP_mot_SF"/>
</dbReference>
<keyword evidence="11" id="KW-1185">Reference proteome</keyword>
<evidence type="ECO:0000256" key="9">
    <source>
        <dbReference type="SAM" id="MobiDB-lite"/>
    </source>
</evidence>